<comment type="caution">
    <text evidence="3">The sequence shown here is derived from an EMBL/GenBank/DDBJ whole genome shotgun (WGS) entry which is preliminary data.</text>
</comment>
<dbReference type="GO" id="GO:0032389">
    <property type="term" value="C:MutLalpha complex"/>
    <property type="evidence" value="ECO:0007669"/>
    <property type="project" value="TreeGrafter"/>
</dbReference>
<sequence>QLDTSTISRIAAGEITQHPVNVVKEIMENSLDAGSNHIHITIVADSLELIKTKYDGHGIHVQNLFANIAQRRKSFKSSLEEYKRIQRCIESYAVYHYQHGFTLKQDAITDLLRASTPDQIARVQKVYGKSISAHIEILEHASENFSLKRQFGNGNFKRPLLSHESFSHQSTWSTWKNSLSLPLPIRDMLELVSQDEDEIRDMVKTILLHREILDAYFKFSVTKNGQIASLPMVIKGYVPSLDKLPIFLHNVAIQVDWDDELNCLYALAREFELFYCSCSKDQCGLVLKAIRQSKFCVPRYIGPSCYFIELDFPNLDMN</sequence>
<dbReference type="Gene3D" id="3.30.565.10">
    <property type="entry name" value="Histidine kinase-like ATPase, C-terminal domain"/>
    <property type="match status" value="2"/>
</dbReference>
<dbReference type="PANTHER" id="PTHR10073:SF12">
    <property type="entry name" value="DNA MISMATCH REPAIR PROTEIN MLH1"/>
    <property type="match status" value="1"/>
</dbReference>
<keyword evidence="4" id="KW-1185">Reference proteome</keyword>
<evidence type="ECO:0000256" key="1">
    <source>
        <dbReference type="ARBA" id="ARBA00006082"/>
    </source>
</evidence>
<feature type="non-terminal residue" evidence="3">
    <location>
        <position position="1"/>
    </location>
</feature>
<evidence type="ECO:0000259" key="2">
    <source>
        <dbReference type="Pfam" id="PF16413"/>
    </source>
</evidence>
<evidence type="ECO:0000313" key="3">
    <source>
        <dbReference type="EMBL" id="RCH94482.1"/>
    </source>
</evidence>
<proteinExistence type="inferred from homology"/>
<name>A0A367JWW0_RHIAZ</name>
<dbReference type="InterPro" id="IPR038973">
    <property type="entry name" value="MutL/Mlh/Pms-like"/>
</dbReference>
<dbReference type="AlphaFoldDB" id="A0A367JWW0"/>
<dbReference type="SUPFAM" id="SSF55874">
    <property type="entry name" value="ATPase domain of HSP90 chaperone/DNA topoisomerase II/histidine kinase"/>
    <property type="match status" value="1"/>
</dbReference>
<evidence type="ECO:0000313" key="4">
    <source>
        <dbReference type="Proteomes" id="UP000252139"/>
    </source>
</evidence>
<dbReference type="Pfam" id="PF16413">
    <property type="entry name" value="Mlh1_C"/>
    <property type="match status" value="1"/>
</dbReference>
<dbReference type="OrthoDB" id="2289912at2759"/>
<protein>
    <submittedName>
        <fullName evidence="3">DNA mismatch repair protein</fullName>
    </submittedName>
</protein>
<dbReference type="STRING" id="86630.A0A367JWW0"/>
<accession>A0A367JWW0</accession>
<dbReference type="Proteomes" id="UP000252139">
    <property type="component" value="Unassembled WGS sequence"/>
</dbReference>
<dbReference type="GO" id="GO:0006298">
    <property type="term" value="P:mismatch repair"/>
    <property type="evidence" value="ECO:0007669"/>
    <property type="project" value="InterPro"/>
</dbReference>
<reference evidence="3 4" key="1">
    <citation type="journal article" date="2018" name="G3 (Bethesda)">
        <title>Phylogenetic and Phylogenomic Definition of Rhizopus Species.</title>
        <authorList>
            <person name="Gryganskyi A.P."/>
            <person name="Golan J."/>
            <person name="Dolatabadi S."/>
            <person name="Mondo S."/>
            <person name="Robb S."/>
            <person name="Idnurm A."/>
            <person name="Muszewska A."/>
            <person name="Steczkiewicz K."/>
            <person name="Masonjones S."/>
            <person name="Liao H.L."/>
            <person name="Gajdeczka M.T."/>
            <person name="Anike F."/>
            <person name="Vuek A."/>
            <person name="Anishchenko I.M."/>
            <person name="Voigt K."/>
            <person name="de Hoog G.S."/>
            <person name="Smith M.E."/>
            <person name="Heitman J."/>
            <person name="Vilgalys R."/>
            <person name="Stajich J.E."/>
        </authorList>
    </citation>
    <scope>NUCLEOTIDE SEQUENCE [LARGE SCALE GENOMIC DNA]</scope>
    <source>
        <strain evidence="3 4">CBS 357.93</strain>
    </source>
</reference>
<dbReference type="EMBL" id="PJQL01000574">
    <property type="protein sequence ID" value="RCH94482.1"/>
    <property type="molecule type" value="Genomic_DNA"/>
</dbReference>
<organism evidence="3 4">
    <name type="scientific">Rhizopus azygosporus</name>
    <name type="common">Rhizopus microsporus var. azygosporus</name>
    <dbReference type="NCBI Taxonomy" id="86630"/>
    <lineage>
        <taxon>Eukaryota</taxon>
        <taxon>Fungi</taxon>
        <taxon>Fungi incertae sedis</taxon>
        <taxon>Mucoromycota</taxon>
        <taxon>Mucoromycotina</taxon>
        <taxon>Mucoromycetes</taxon>
        <taxon>Mucorales</taxon>
        <taxon>Mucorineae</taxon>
        <taxon>Rhizopodaceae</taxon>
        <taxon>Rhizopus</taxon>
    </lineage>
</organism>
<comment type="similarity">
    <text evidence="1">Belongs to the DNA mismatch repair MutL/HexB family.</text>
</comment>
<gene>
    <name evidence="3" type="primary">MLH1_1</name>
    <name evidence="3" type="ORF">CU097_013668</name>
</gene>
<dbReference type="PANTHER" id="PTHR10073">
    <property type="entry name" value="DNA MISMATCH REPAIR PROTEIN MLH, PMS, MUTL"/>
    <property type="match status" value="1"/>
</dbReference>
<dbReference type="GO" id="GO:0140664">
    <property type="term" value="F:ATP-dependent DNA damage sensor activity"/>
    <property type="evidence" value="ECO:0007669"/>
    <property type="project" value="InterPro"/>
</dbReference>
<dbReference type="InterPro" id="IPR032189">
    <property type="entry name" value="Mlh1_C"/>
</dbReference>
<dbReference type="InterPro" id="IPR036890">
    <property type="entry name" value="HATPase_C_sf"/>
</dbReference>
<dbReference type="GO" id="GO:0016887">
    <property type="term" value="F:ATP hydrolysis activity"/>
    <property type="evidence" value="ECO:0007669"/>
    <property type="project" value="InterPro"/>
</dbReference>
<feature type="domain" description="DNA mismatch repair protein Mlh1 C-terminal" evidence="2">
    <location>
        <begin position="179"/>
        <end position="278"/>
    </location>
</feature>